<dbReference type="EMBL" id="GBHO01020933">
    <property type="protein sequence ID" value="JAG22671.1"/>
    <property type="molecule type" value="Transcribed_RNA"/>
</dbReference>
<evidence type="ECO:0000256" key="1">
    <source>
        <dbReference type="SAM" id="Phobius"/>
    </source>
</evidence>
<evidence type="ECO:0000313" key="3">
    <source>
        <dbReference type="EMBL" id="JAG62390.1"/>
    </source>
</evidence>
<proteinExistence type="predicted"/>
<organism evidence="2">
    <name type="scientific">Lygus hesperus</name>
    <name type="common">Western plant bug</name>
    <dbReference type="NCBI Taxonomy" id="30085"/>
    <lineage>
        <taxon>Eukaryota</taxon>
        <taxon>Metazoa</taxon>
        <taxon>Ecdysozoa</taxon>
        <taxon>Arthropoda</taxon>
        <taxon>Hexapoda</taxon>
        <taxon>Insecta</taxon>
        <taxon>Pterygota</taxon>
        <taxon>Neoptera</taxon>
        <taxon>Paraneoptera</taxon>
        <taxon>Hemiptera</taxon>
        <taxon>Heteroptera</taxon>
        <taxon>Panheteroptera</taxon>
        <taxon>Cimicomorpha</taxon>
        <taxon>Miridae</taxon>
        <taxon>Mirini</taxon>
        <taxon>Lygus</taxon>
    </lineage>
</organism>
<protein>
    <submittedName>
        <fullName evidence="2">Tail fiber protein</fullName>
    </submittedName>
</protein>
<feature type="transmembrane region" description="Helical" evidence="1">
    <location>
        <begin position="16"/>
        <end position="40"/>
    </location>
</feature>
<reference evidence="2" key="2">
    <citation type="submission" date="2014-07" db="EMBL/GenBank/DDBJ databases">
        <authorList>
            <person name="Hull J."/>
        </authorList>
    </citation>
    <scope>NUCLEOTIDE SEQUENCE</scope>
</reference>
<accession>A0A0A9XSQ8</accession>
<evidence type="ECO:0000313" key="2">
    <source>
        <dbReference type="EMBL" id="JAG22671.1"/>
    </source>
</evidence>
<gene>
    <name evidence="2" type="primary">17</name>
    <name evidence="2" type="ORF">CM83_99056</name>
</gene>
<keyword evidence="1" id="KW-0812">Transmembrane</keyword>
<name>A0A0A9XSQ8_LYGHE</name>
<sequence length="117" mass="13292">MDSSLTEEVEVEDNLLYIYLAAALWVLILYVTGISMWIYLQVMDSDLDQVFHRTFMERHCKDQPQLPSPSQIARFTLDGSIDFNIPFNIPAEAFSVPSNGSTGIQRKVLVTDYKNGT</sequence>
<dbReference type="AlphaFoldDB" id="A0A0A9XSQ8"/>
<keyword evidence="1" id="KW-1133">Transmembrane helix</keyword>
<dbReference type="EMBL" id="GBRD01003431">
    <property type="protein sequence ID" value="JAG62390.1"/>
    <property type="molecule type" value="Transcribed_RNA"/>
</dbReference>
<reference evidence="3" key="3">
    <citation type="submission" date="2014-09" db="EMBL/GenBank/DDBJ databases">
        <authorList>
            <person name="Magalhaes I.L.F."/>
            <person name="Oliveira U."/>
            <person name="Santos F.R."/>
            <person name="Vidigal T.H.D.A."/>
            <person name="Brescovit A.D."/>
            <person name="Santos A.J."/>
        </authorList>
    </citation>
    <scope>NUCLEOTIDE SEQUENCE</scope>
</reference>
<reference evidence="2" key="1">
    <citation type="journal article" date="2014" name="PLoS ONE">
        <title>Transcriptome-Based Identification of ABC Transporters in the Western Tarnished Plant Bug Lygus hesperus.</title>
        <authorList>
            <person name="Hull J.J."/>
            <person name="Chaney K."/>
            <person name="Geib S.M."/>
            <person name="Fabrick J.A."/>
            <person name="Brent C.S."/>
            <person name="Walsh D."/>
            <person name="Lavine L.C."/>
        </authorList>
    </citation>
    <scope>NUCLEOTIDE SEQUENCE</scope>
</reference>
<keyword evidence="1" id="KW-0472">Membrane</keyword>